<keyword evidence="2" id="KW-1185">Reference proteome</keyword>
<reference evidence="2" key="1">
    <citation type="submission" date="2015-09" db="EMBL/GenBank/DDBJ databases">
        <authorList>
            <person name="Bertelli C."/>
        </authorList>
    </citation>
    <scope>NUCLEOTIDE SEQUENCE [LARGE SCALE GENOMIC DNA]</scope>
    <source>
        <strain evidence="2">KNic</strain>
    </source>
</reference>
<gene>
    <name evidence="1" type="ORF">PNK_0474</name>
</gene>
<evidence type="ECO:0000313" key="2">
    <source>
        <dbReference type="Proteomes" id="UP000069902"/>
    </source>
</evidence>
<dbReference type="KEGG" id="pnl:PNK_0474"/>
<dbReference type="EMBL" id="LN879502">
    <property type="protein sequence ID" value="CUI16102.1"/>
    <property type="molecule type" value="Genomic_DNA"/>
</dbReference>
<organism evidence="1 2">
    <name type="scientific">Candidatus Protochlamydia naegleriophila</name>
    <dbReference type="NCBI Taxonomy" id="389348"/>
    <lineage>
        <taxon>Bacteria</taxon>
        <taxon>Pseudomonadati</taxon>
        <taxon>Chlamydiota</taxon>
        <taxon>Chlamydiia</taxon>
        <taxon>Parachlamydiales</taxon>
        <taxon>Parachlamydiaceae</taxon>
        <taxon>Candidatus Protochlamydia</taxon>
    </lineage>
</organism>
<dbReference type="PATRIC" id="fig|389348.3.peg.522"/>
<dbReference type="InParanoid" id="A0A0U5JEB6"/>
<proteinExistence type="predicted"/>
<evidence type="ECO:0000313" key="1">
    <source>
        <dbReference type="EMBL" id="CUI16102.1"/>
    </source>
</evidence>
<sequence>MGEKLLKVSHEEEAFKKTEPLQRISYEFSEKLKYNLTKNSRNKKSPEERLKCINASFRDGIEKKQLACFFGKISV</sequence>
<dbReference type="Proteomes" id="UP000069902">
    <property type="component" value="Chromosome cPNK"/>
</dbReference>
<dbReference type="AlphaFoldDB" id="A0A0U5JEB6"/>
<name>A0A0U5JEB6_9BACT</name>
<protein>
    <submittedName>
        <fullName evidence="1">Uncharacterized protein</fullName>
    </submittedName>
</protein>
<accession>A0A0U5JEB6</accession>